<evidence type="ECO:0000313" key="1">
    <source>
        <dbReference type="EMBL" id="CAG8653482.1"/>
    </source>
</evidence>
<reference evidence="1" key="1">
    <citation type="submission" date="2021-06" db="EMBL/GenBank/DDBJ databases">
        <authorList>
            <person name="Kallberg Y."/>
            <person name="Tangrot J."/>
            <person name="Rosling A."/>
        </authorList>
    </citation>
    <scope>NUCLEOTIDE SEQUENCE</scope>
    <source>
        <strain evidence="1">IN212</strain>
    </source>
</reference>
<dbReference type="EMBL" id="CAJVPZ010013973">
    <property type="protein sequence ID" value="CAG8653482.1"/>
    <property type="molecule type" value="Genomic_DNA"/>
</dbReference>
<name>A0A9N9DWD7_9GLOM</name>
<evidence type="ECO:0000313" key="2">
    <source>
        <dbReference type="Proteomes" id="UP000789396"/>
    </source>
</evidence>
<comment type="caution">
    <text evidence="1">The sequence shown here is derived from an EMBL/GenBank/DDBJ whole genome shotgun (WGS) entry which is preliminary data.</text>
</comment>
<sequence>MVKEESATKVFAYFVNAFLILRSRGIISNEIINNQEPLKEFSALRDHIFRIEDSNYQANASSQITDDKSDFIQLHDDIDKLHNKVIEFVTDLKKTSNLQPTQLIKEVLKRLVIDTIIDMVNKYFESNEADDFYPGSNVLGILLKNLCLLTVKKSDNDNNIIKEIPIKE</sequence>
<protein>
    <submittedName>
        <fullName evidence="1">8804_t:CDS:1</fullName>
    </submittedName>
</protein>
<dbReference type="Proteomes" id="UP000789396">
    <property type="component" value="Unassembled WGS sequence"/>
</dbReference>
<keyword evidence="2" id="KW-1185">Reference proteome</keyword>
<dbReference type="OrthoDB" id="2412941at2759"/>
<proteinExistence type="predicted"/>
<organism evidence="1 2">
    <name type="scientific">Racocetra fulgida</name>
    <dbReference type="NCBI Taxonomy" id="60492"/>
    <lineage>
        <taxon>Eukaryota</taxon>
        <taxon>Fungi</taxon>
        <taxon>Fungi incertae sedis</taxon>
        <taxon>Mucoromycota</taxon>
        <taxon>Glomeromycotina</taxon>
        <taxon>Glomeromycetes</taxon>
        <taxon>Diversisporales</taxon>
        <taxon>Gigasporaceae</taxon>
        <taxon>Racocetra</taxon>
    </lineage>
</organism>
<gene>
    <name evidence="1" type="ORF">RFULGI_LOCUS8560</name>
</gene>
<dbReference type="AlphaFoldDB" id="A0A9N9DWD7"/>
<accession>A0A9N9DWD7</accession>
<feature type="non-terminal residue" evidence="1">
    <location>
        <position position="1"/>
    </location>
</feature>